<dbReference type="PANTHER" id="PTHR35330">
    <property type="entry name" value="SIROHEME BIOSYNTHESIS PROTEIN MET8"/>
    <property type="match status" value="1"/>
</dbReference>
<dbReference type="Proteomes" id="UP001579974">
    <property type="component" value="Unassembled WGS sequence"/>
</dbReference>
<dbReference type="Gene3D" id="3.40.50.720">
    <property type="entry name" value="NAD(P)-binding Rossmann-like Domain"/>
    <property type="match status" value="1"/>
</dbReference>
<evidence type="ECO:0000256" key="6">
    <source>
        <dbReference type="ARBA" id="ARBA00047561"/>
    </source>
</evidence>
<evidence type="ECO:0000313" key="8">
    <source>
        <dbReference type="EMBL" id="MFB5189675.1"/>
    </source>
</evidence>
<dbReference type="EMBL" id="JBDXSU010000003">
    <property type="protein sequence ID" value="MFB5189675.1"/>
    <property type="molecule type" value="Genomic_DNA"/>
</dbReference>
<dbReference type="PANTHER" id="PTHR35330:SF1">
    <property type="entry name" value="SIROHEME BIOSYNTHESIS PROTEIN MET8"/>
    <property type="match status" value="1"/>
</dbReference>
<dbReference type="Gene3D" id="3.30.160.110">
    <property type="entry name" value="Siroheme synthase, domain 2"/>
    <property type="match status" value="1"/>
</dbReference>
<dbReference type="NCBIfam" id="TIGR01470">
    <property type="entry name" value="cysG_Nterm"/>
    <property type="match status" value="1"/>
</dbReference>
<dbReference type="InterPro" id="IPR028281">
    <property type="entry name" value="Sirohaem_synthase_central"/>
</dbReference>
<sequence>MHYAAFLQLQGKLCVVVGGGAVATRKVRNLLTSGASITVVSPEIGPQLQNWIADGRVRHLTRKYQTTDVDGAALVFAATNDRAVNERIANDAEERGIWCNVADDATACDFIVPAVYEQAGIQLAISTSGRSPALAKQLRDALAKDLEDGGRRFYAALEQLSARGGTAQ</sequence>
<feature type="domain" description="Siroheme synthase central" evidence="7">
    <location>
        <begin position="121"/>
        <end position="143"/>
    </location>
</feature>
<evidence type="ECO:0000256" key="5">
    <source>
        <dbReference type="ARBA" id="ARBA00023244"/>
    </source>
</evidence>
<evidence type="ECO:0000259" key="7">
    <source>
        <dbReference type="Pfam" id="PF14824"/>
    </source>
</evidence>
<proteinExistence type="predicted"/>
<dbReference type="InterPro" id="IPR028161">
    <property type="entry name" value="Met8-like"/>
</dbReference>
<evidence type="ECO:0000256" key="3">
    <source>
        <dbReference type="ARBA" id="ARBA00023002"/>
    </source>
</evidence>
<gene>
    <name evidence="8" type="ORF">KKP3000_002951</name>
</gene>
<keyword evidence="4" id="KW-0520">NAD</keyword>
<evidence type="ECO:0000256" key="1">
    <source>
        <dbReference type="ARBA" id="ARBA00005010"/>
    </source>
</evidence>
<accession>A0ABV5ACV7</accession>
<organism evidence="8 9">
    <name type="scientific">Alicyclobacillus fastidiosus</name>
    <dbReference type="NCBI Taxonomy" id="392011"/>
    <lineage>
        <taxon>Bacteria</taxon>
        <taxon>Bacillati</taxon>
        <taxon>Bacillota</taxon>
        <taxon>Bacilli</taxon>
        <taxon>Bacillales</taxon>
        <taxon>Alicyclobacillaceae</taxon>
        <taxon>Alicyclobacillus</taxon>
    </lineage>
</organism>
<dbReference type="EC" id="1.3.1.76" evidence="2"/>
<dbReference type="Pfam" id="PF14824">
    <property type="entry name" value="Sirohm_synth_M"/>
    <property type="match status" value="1"/>
</dbReference>
<dbReference type="Pfam" id="PF13241">
    <property type="entry name" value="NAD_binding_7"/>
    <property type="match status" value="1"/>
</dbReference>
<keyword evidence="5" id="KW-0627">Porphyrin biosynthesis</keyword>
<evidence type="ECO:0000256" key="4">
    <source>
        <dbReference type="ARBA" id="ARBA00023027"/>
    </source>
</evidence>
<dbReference type="RefSeq" id="WP_275475276.1">
    <property type="nucleotide sequence ID" value="NZ_CP162940.1"/>
</dbReference>
<comment type="catalytic activity">
    <reaction evidence="6">
        <text>precorrin-2 + NAD(+) = sirohydrochlorin + NADH + 2 H(+)</text>
        <dbReference type="Rhea" id="RHEA:15613"/>
        <dbReference type="ChEBI" id="CHEBI:15378"/>
        <dbReference type="ChEBI" id="CHEBI:57540"/>
        <dbReference type="ChEBI" id="CHEBI:57945"/>
        <dbReference type="ChEBI" id="CHEBI:58351"/>
        <dbReference type="ChEBI" id="CHEBI:58827"/>
        <dbReference type="EC" id="1.3.1.76"/>
    </reaction>
</comment>
<dbReference type="SUPFAM" id="SSF51735">
    <property type="entry name" value="NAD(P)-binding Rossmann-fold domains"/>
    <property type="match status" value="1"/>
</dbReference>
<name>A0ABV5ACV7_9BACL</name>
<evidence type="ECO:0000313" key="9">
    <source>
        <dbReference type="Proteomes" id="UP001579974"/>
    </source>
</evidence>
<evidence type="ECO:0000256" key="2">
    <source>
        <dbReference type="ARBA" id="ARBA00012400"/>
    </source>
</evidence>
<comment type="pathway">
    <text evidence="1">Porphyrin-containing compound metabolism; siroheme biosynthesis; sirohydrochlorin from precorrin-2: step 1/1.</text>
</comment>
<protein>
    <recommendedName>
        <fullName evidence="2">precorrin-2 dehydrogenase</fullName>
        <ecNumber evidence="2">1.3.1.76</ecNumber>
    </recommendedName>
</protein>
<comment type="caution">
    <text evidence="8">The sequence shown here is derived from an EMBL/GenBank/DDBJ whole genome shotgun (WGS) entry which is preliminary data.</text>
</comment>
<reference evidence="8 9" key="1">
    <citation type="journal article" date="2024" name="Int. J. Mol. Sci.">
        <title>Exploration of Alicyclobacillus spp. Genome in Search of Antibiotic Resistance.</title>
        <authorList>
            <person name="Bucka-Kolendo J."/>
            <person name="Kiousi D.E."/>
            <person name="Dekowska A."/>
            <person name="Mikolajczuk-Szczyrba A."/>
            <person name="Karadedos D.M."/>
            <person name="Michael P."/>
            <person name="Galanis A."/>
            <person name="Sokolowska B."/>
        </authorList>
    </citation>
    <scope>NUCLEOTIDE SEQUENCE [LARGE SCALE GENOMIC DNA]</scope>
    <source>
        <strain evidence="8 9">KKP 3000</strain>
    </source>
</reference>
<dbReference type="InterPro" id="IPR006367">
    <property type="entry name" value="Sirohaem_synthase_N"/>
</dbReference>
<keyword evidence="9" id="KW-1185">Reference proteome</keyword>
<dbReference type="SUPFAM" id="SSF75615">
    <property type="entry name" value="Siroheme synthase middle domains-like"/>
    <property type="match status" value="1"/>
</dbReference>
<dbReference type="InterPro" id="IPR036291">
    <property type="entry name" value="NAD(P)-bd_dom_sf"/>
</dbReference>
<keyword evidence="3" id="KW-0560">Oxidoreductase</keyword>